<reference evidence="1 2" key="1">
    <citation type="submission" date="2019-03" db="EMBL/GenBank/DDBJ databases">
        <title>Genomic Encyclopedia of Type Strains, Phase IV (KMG-IV): sequencing the most valuable type-strain genomes for metagenomic binning, comparative biology and taxonomic classification.</title>
        <authorList>
            <person name="Goeker M."/>
        </authorList>
    </citation>
    <scope>NUCLEOTIDE SEQUENCE [LARGE SCALE GENOMIC DNA]</scope>
    <source>
        <strain evidence="1 2">DSM 103236</strain>
    </source>
</reference>
<accession>A0A4R2H7X9</accession>
<organism evidence="1 2">
    <name type="scientific">Pedobacter psychrotolerans</name>
    <dbReference type="NCBI Taxonomy" id="1843235"/>
    <lineage>
        <taxon>Bacteria</taxon>
        <taxon>Pseudomonadati</taxon>
        <taxon>Bacteroidota</taxon>
        <taxon>Sphingobacteriia</taxon>
        <taxon>Sphingobacteriales</taxon>
        <taxon>Sphingobacteriaceae</taxon>
        <taxon>Pedobacter</taxon>
    </lineage>
</organism>
<dbReference type="OrthoDB" id="761443at2"/>
<dbReference type="AlphaFoldDB" id="A0A4R2H7X9"/>
<evidence type="ECO:0000313" key="1">
    <source>
        <dbReference type="EMBL" id="TCO22636.1"/>
    </source>
</evidence>
<sequence>MKKTCQSASLIVMLFLLFFTGCKEKVMDLNANDTFLPMQIGNLWFMNSANYTEITDTVSINKKLFYKFYSLVGGDAVSISYLRIDEQNRLIEGYPTSPLQTYLKADFKANIGDKFFTTGQKDYNDNEVTVVQKTDTEMTFDFDMIYHPNLKGHPYSVKYIKGKGFPGDWKKLKINNVVLQN</sequence>
<dbReference type="PROSITE" id="PS51257">
    <property type="entry name" value="PROKAR_LIPOPROTEIN"/>
    <property type="match status" value="1"/>
</dbReference>
<dbReference type="Proteomes" id="UP000295684">
    <property type="component" value="Unassembled WGS sequence"/>
</dbReference>
<name>A0A4R2H7X9_9SPHI</name>
<dbReference type="EMBL" id="SLWO01000006">
    <property type="protein sequence ID" value="TCO22636.1"/>
    <property type="molecule type" value="Genomic_DNA"/>
</dbReference>
<comment type="caution">
    <text evidence="1">The sequence shown here is derived from an EMBL/GenBank/DDBJ whole genome shotgun (WGS) entry which is preliminary data.</text>
</comment>
<dbReference type="RefSeq" id="WP_132534631.1">
    <property type="nucleotide sequence ID" value="NZ_BMJO01000006.1"/>
</dbReference>
<gene>
    <name evidence="1" type="ORF">EV200_106279</name>
</gene>
<evidence type="ECO:0008006" key="3">
    <source>
        <dbReference type="Google" id="ProtNLM"/>
    </source>
</evidence>
<evidence type="ECO:0000313" key="2">
    <source>
        <dbReference type="Proteomes" id="UP000295684"/>
    </source>
</evidence>
<proteinExistence type="predicted"/>
<protein>
    <recommendedName>
        <fullName evidence="3">Lipoprotein</fullName>
    </recommendedName>
</protein>